<dbReference type="InterPro" id="IPR051531">
    <property type="entry name" value="N-acetyltransferase"/>
</dbReference>
<name>A0A653IIN9_9BACL</name>
<feature type="domain" description="N-acetyltransferase" evidence="4">
    <location>
        <begin position="3"/>
        <end position="168"/>
    </location>
</feature>
<dbReference type="PANTHER" id="PTHR43792:SF8">
    <property type="entry name" value="[RIBOSOMAL PROTEIN US5]-ALANINE N-ACETYLTRANSFERASE"/>
    <property type="match status" value="1"/>
</dbReference>
<sequence length="168" mass="19320">MNIRLTSCTAKDTEALYAFEIENRLYFEQSIPSRGDAYYLPETFKERHAALLQEQQDGSSFFYLIKNEAGTILGRINLVDRNQIEKTAQLGYRIGQVHAGKGIAKEAVRLLLGQCREHDIDKVQAKTTDANIASQKILTHNGFKRVDKKEEVAFNGQRIQLMHYSWRR</sequence>
<evidence type="ECO:0000259" key="4">
    <source>
        <dbReference type="PROSITE" id="PS51186"/>
    </source>
</evidence>
<proteinExistence type="inferred from homology"/>
<keyword evidence="1 5" id="KW-0808">Transferase</keyword>
<dbReference type="InterPro" id="IPR000182">
    <property type="entry name" value="GNAT_dom"/>
</dbReference>
<dbReference type="Proteomes" id="UP000439752">
    <property type="component" value="Unassembled WGS sequence"/>
</dbReference>
<dbReference type="RefSeq" id="WP_159172512.1">
    <property type="nucleotide sequence ID" value="NZ_LR732308.1"/>
</dbReference>
<dbReference type="Pfam" id="PF13302">
    <property type="entry name" value="Acetyltransf_3"/>
    <property type="match status" value="1"/>
</dbReference>
<dbReference type="AlphaFoldDB" id="A0A653IIN9"/>
<keyword evidence="6" id="KW-1185">Reference proteome</keyword>
<gene>
    <name evidence="5" type="ORF">EXIGUO9Y_60017</name>
</gene>
<dbReference type="InterPro" id="IPR016181">
    <property type="entry name" value="Acyl_CoA_acyltransferase"/>
</dbReference>
<dbReference type="PANTHER" id="PTHR43792">
    <property type="entry name" value="GNAT FAMILY, PUTATIVE (AFU_ORTHOLOGUE AFUA_3G00765)-RELATED-RELATED"/>
    <property type="match status" value="1"/>
</dbReference>
<dbReference type="EMBL" id="CABWKQ010000056">
    <property type="protein sequence ID" value="VWX38646.1"/>
    <property type="molecule type" value="Genomic_DNA"/>
</dbReference>
<organism evidence="5 6">
    <name type="scientific">Exiguobacterium oxidotolerans</name>
    <dbReference type="NCBI Taxonomy" id="223958"/>
    <lineage>
        <taxon>Bacteria</taxon>
        <taxon>Bacillati</taxon>
        <taxon>Bacillota</taxon>
        <taxon>Bacilli</taxon>
        <taxon>Bacillales</taxon>
        <taxon>Bacillales Family XII. Incertae Sedis</taxon>
        <taxon>Exiguobacterium</taxon>
    </lineage>
</organism>
<reference evidence="5 6" key="1">
    <citation type="submission" date="2019-10" db="EMBL/GenBank/DDBJ databases">
        <authorList>
            <person name="Karimi E."/>
        </authorList>
    </citation>
    <scope>NUCLEOTIDE SEQUENCE [LARGE SCALE GENOMIC DNA]</scope>
    <source>
        <strain evidence="5">Exiguobacterium sp. 9Y</strain>
    </source>
</reference>
<dbReference type="Gene3D" id="3.40.630.30">
    <property type="match status" value="1"/>
</dbReference>
<keyword evidence="2" id="KW-0012">Acyltransferase</keyword>
<evidence type="ECO:0000256" key="2">
    <source>
        <dbReference type="ARBA" id="ARBA00023315"/>
    </source>
</evidence>
<evidence type="ECO:0000256" key="1">
    <source>
        <dbReference type="ARBA" id="ARBA00022679"/>
    </source>
</evidence>
<protein>
    <submittedName>
        <fullName evidence="5">GNAT family N-acetyltransferase</fullName>
    </submittedName>
</protein>
<dbReference type="PROSITE" id="PS51186">
    <property type="entry name" value="GNAT"/>
    <property type="match status" value="1"/>
</dbReference>
<evidence type="ECO:0000313" key="5">
    <source>
        <dbReference type="EMBL" id="VWX38646.1"/>
    </source>
</evidence>
<dbReference type="SUPFAM" id="SSF55729">
    <property type="entry name" value="Acyl-CoA N-acyltransferases (Nat)"/>
    <property type="match status" value="1"/>
</dbReference>
<evidence type="ECO:0000256" key="3">
    <source>
        <dbReference type="ARBA" id="ARBA00038502"/>
    </source>
</evidence>
<dbReference type="GO" id="GO:0005737">
    <property type="term" value="C:cytoplasm"/>
    <property type="evidence" value="ECO:0007669"/>
    <property type="project" value="TreeGrafter"/>
</dbReference>
<dbReference type="GO" id="GO:0008999">
    <property type="term" value="F:protein-N-terminal-alanine acetyltransferase activity"/>
    <property type="evidence" value="ECO:0007669"/>
    <property type="project" value="TreeGrafter"/>
</dbReference>
<accession>A0A653IIN9</accession>
<evidence type="ECO:0000313" key="6">
    <source>
        <dbReference type="Proteomes" id="UP000439752"/>
    </source>
</evidence>
<comment type="similarity">
    <text evidence="3">Belongs to the acetyltransferase family. RimJ subfamily.</text>
</comment>